<comment type="similarity">
    <text evidence="1">Belongs to the sigma-70 factor family. ECF subfamily.</text>
</comment>
<evidence type="ECO:0000259" key="7">
    <source>
        <dbReference type="Pfam" id="PF08281"/>
    </source>
</evidence>
<dbReference type="GO" id="GO:0006352">
    <property type="term" value="P:DNA-templated transcription initiation"/>
    <property type="evidence" value="ECO:0007669"/>
    <property type="project" value="InterPro"/>
</dbReference>
<dbReference type="EMBL" id="UOFS01000043">
    <property type="protein sequence ID" value="VAX00303.1"/>
    <property type="molecule type" value="Genomic_DNA"/>
</dbReference>
<dbReference type="CDD" id="cd06171">
    <property type="entry name" value="Sigma70_r4"/>
    <property type="match status" value="1"/>
</dbReference>
<evidence type="ECO:0000259" key="6">
    <source>
        <dbReference type="Pfam" id="PF04542"/>
    </source>
</evidence>
<organism evidence="8">
    <name type="scientific">hydrothermal vent metagenome</name>
    <dbReference type="NCBI Taxonomy" id="652676"/>
    <lineage>
        <taxon>unclassified sequences</taxon>
        <taxon>metagenomes</taxon>
        <taxon>ecological metagenomes</taxon>
    </lineage>
</organism>
<proteinExistence type="inferred from homology"/>
<gene>
    <name evidence="8" type="ORF">MNBD_GAMMA22-99</name>
</gene>
<dbReference type="InterPro" id="IPR013249">
    <property type="entry name" value="RNA_pol_sigma70_r4_t2"/>
</dbReference>
<dbReference type="SUPFAM" id="SSF88659">
    <property type="entry name" value="Sigma3 and sigma4 domains of RNA polymerase sigma factors"/>
    <property type="match status" value="1"/>
</dbReference>
<reference evidence="8" key="1">
    <citation type="submission" date="2018-06" db="EMBL/GenBank/DDBJ databases">
        <authorList>
            <person name="Zhirakovskaya E."/>
        </authorList>
    </citation>
    <scope>NUCLEOTIDE SEQUENCE</scope>
</reference>
<dbReference type="InterPro" id="IPR013325">
    <property type="entry name" value="RNA_pol_sigma_r2"/>
</dbReference>
<dbReference type="Gene3D" id="1.10.1740.10">
    <property type="match status" value="1"/>
</dbReference>
<protein>
    <submittedName>
        <fullName evidence="8">RNA polymerase sigma factor RpoE</fullName>
    </submittedName>
</protein>
<dbReference type="Pfam" id="PF04542">
    <property type="entry name" value="Sigma70_r2"/>
    <property type="match status" value="1"/>
</dbReference>
<dbReference type="InterPro" id="IPR007627">
    <property type="entry name" value="RNA_pol_sigma70_r2"/>
</dbReference>
<evidence type="ECO:0000256" key="3">
    <source>
        <dbReference type="ARBA" id="ARBA00023082"/>
    </source>
</evidence>
<feature type="domain" description="RNA polymerase sigma-70 region 2" evidence="6">
    <location>
        <begin position="22"/>
        <end position="88"/>
    </location>
</feature>
<dbReference type="PANTHER" id="PTHR43133">
    <property type="entry name" value="RNA POLYMERASE ECF-TYPE SIGMA FACTO"/>
    <property type="match status" value="1"/>
</dbReference>
<dbReference type="Gene3D" id="1.10.10.10">
    <property type="entry name" value="Winged helix-like DNA-binding domain superfamily/Winged helix DNA-binding domain"/>
    <property type="match status" value="1"/>
</dbReference>
<accession>A0A3B1AJV7</accession>
<dbReference type="InterPro" id="IPR036388">
    <property type="entry name" value="WH-like_DNA-bd_sf"/>
</dbReference>
<keyword evidence="2" id="KW-0805">Transcription regulation</keyword>
<dbReference type="AlphaFoldDB" id="A0A3B1AJV7"/>
<name>A0A3B1AJV7_9ZZZZ</name>
<feature type="domain" description="RNA polymerase sigma factor 70 region 4 type 2" evidence="7">
    <location>
        <begin position="136"/>
        <end position="182"/>
    </location>
</feature>
<dbReference type="PANTHER" id="PTHR43133:SF8">
    <property type="entry name" value="RNA POLYMERASE SIGMA FACTOR HI_1459-RELATED"/>
    <property type="match status" value="1"/>
</dbReference>
<evidence type="ECO:0000313" key="8">
    <source>
        <dbReference type="EMBL" id="VAX00303.1"/>
    </source>
</evidence>
<keyword evidence="3" id="KW-0731">Sigma factor</keyword>
<dbReference type="GO" id="GO:0003677">
    <property type="term" value="F:DNA binding"/>
    <property type="evidence" value="ECO:0007669"/>
    <property type="project" value="UniProtKB-KW"/>
</dbReference>
<dbReference type="InterPro" id="IPR013324">
    <property type="entry name" value="RNA_pol_sigma_r3/r4-like"/>
</dbReference>
<keyword evidence="5" id="KW-0804">Transcription</keyword>
<dbReference type="InterPro" id="IPR014284">
    <property type="entry name" value="RNA_pol_sigma-70_dom"/>
</dbReference>
<dbReference type="SUPFAM" id="SSF88946">
    <property type="entry name" value="Sigma2 domain of RNA polymerase sigma factors"/>
    <property type="match status" value="1"/>
</dbReference>
<dbReference type="InterPro" id="IPR039425">
    <property type="entry name" value="RNA_pol_sigma-70-like"/>
</dbReference>
<evidence type="ECO:0000256" key="2">
    <source>
        <dbReference type="ARBA" id="ARBA00023015"/>
    </source>
</evidence>
<evidence type="ECO:0000256" key="5">
    <source>
        <dbReference type="ARBA" id="ARBA00023163"/>
    </source>
</evidence>
<dbReference type="Pfam" id="PF08281">
    <property type="entry name" value="Sigma70_r4_2"/>
    <property type="match status" value="1"/>
</dbReference>
<dbReference type="NCBIfam" id="TIGR02937">
    <property type="entry name" value="sigma70-ECF"/>
    <property type="match status" value="1"/>
</dbReference>
<evidence type="ECO:0000256" key="4">
    <source>
        <dbReference type="ARBA" id="ARBA00023125"/>
    </source>
</evidence>
<evidence type="ECO:0000256" key="1">
    <source>
        <dbReference type="ARBA" id="ARBA00010641"/>
    </source>
</evidence>
<dbReference type="GO" id="GO:0016987">
    <property type="term" value="F:sigma factor activity"/>
    <property type="evidence" value="ECO:0007669"/>
    <property type="project" value="UniProtKB-KW"/>
</dbReference>
<sequence length="196" mass="22423">MTDELIEQYLTVTQDIGDADKLVRENIAWMLLLAERMLGEYSLAEDAVQDAFISAFRAFTAFEGRSSVKTWLHRITVNSCLMKMRRLKQRAELSIDSNLPEFDQGNCRIEASWDHLTSVEDVLANEFLSTLVKKNINDLPEQYRNVLILRDIEGYNTNEVAKLLGISDSNAKVRLHRARAALKKLLEPLLRGVIQQ</sequence>
<keyword evidence="4" id="KW-0238">DNA-binding</keyword>